<proteinExistence type="predicted"/>
<dbReference type="Proteomes" id="UP001207468">
    <property type="component" value="Unassembled WGS sequence"/>
</dbReference>
<reference evidence="1" key="1">
    <citation type="submission" date="2021-03" db="EMBL/GenBank/DDBJ databases">
        <title>Evolutionary priming and transition to the ectomycorrhizal habit in an iconic lineage of mushroom-forming fungi: is preadaptation a requirement?</title>
        <authorList>
            <consortium name="DOE Joint Genome Institute"/>
            <person name="Looney B.P."/>
            <person name="Miyauchi S."/>
            <person name="Morin E."/>
            <person name="Drula E."/>
            <person name="Courty P.E."/>
            <person name="Chicoki N."/>
            <person name="Fauchery L."/>
            <person name="Kohler A."/>
            <person name="Kuo A."/>
            <person name="LaButti K."/>
            <person name="Pangilinan J."/>
            <person name="Lipzen A."/>
            <person name="Riley R."/>
            <person name="Andreopoulos W."/>
            <person name="He G."/>
            <person name="Johnson J."/>
            <person name="Barry K.W."/>
            <person name="Grigoriev I.V."/>
            <person name="Nagy L."/>
            <person name="Hibbett D."/>
            <person name="Henrissat B."/>
            <person name="Matheny P.B."/>
            <person name="Labbe J."/>
            <person name="Martin A.F."/>
        </authorList>
    </citation>
    <scope>NUCLEOTIDE SEQUENCE</scope>
    <source>
        <strain evidence="1">BPL698</strain>
    </source>
</reference>
<protein>
    <submittedName>
        <fullName evidence="1">Uncharacterized protein</fullName>
    </submittedName>
</protein>
<accession>A0ACC0TSX0</accession>
<comment type="caution">
    <text evidence="1">The sequence shown here is derived from an EMBL/GenBank/DDBJ whole genome shotgun (WGS) entry which is preliminary data.</text>
</comment>
<name>A0ACC0TSX0_9AGAM</name>
<keyword evidence="2" id="KW-1185">Reference proteome</keyword>
<evidence type="ECO:0000313" key="2">
    <source>
        <dbReference type="Proteomes" id="UP001207468"/>
    </source>
</evidence>
<organism evidence="1 2">
    <name type="scientific">Russula earlei</name>
    <dbReference type="NCBI Taxonomy" id="71964"/>
    <lineage>
        <taxon>Eukaryota</taxon>
        <taxon>Fungi</taxon>
        <taxon>Dikarya</taxon>
        <taxon>Basidiomycota</taxon>
        <taxon>Agaricomycotina</taxon>
        <taxon>Agaricomycetes</taxon>
        <taxon>Russulales</taxon>
        <taxon>Russulaceae</taxon>
        <taxon>Russula</taxon>
    </lineage>
</organism>
<gene>
    <name evidence="1" type="ORF">F5148DRAFT_1294123</name>
</gene>
<evidence type="ECO:0000313" key="1">
    <source>
        <dbReference type="EMBL" id="KAI9437832.1"/>
    </source>
</evidence>
<sequence>MKELFQQYVTYNQWANDRLLAAAEALDNEQLHKEIISSFNSIWLTVFHLWSTETVWWNRLQKGPNITSLEDAFNRDIKEISNAIRKQDQQFVHFVNNLEETYF</sequence>
<dbReference type="EMBL" id="JAGFNK010000883">
    <property type="protein sequence ID" value="KAI9437832.1"/>
    <property type="molecule type" value="Genomic_DNA"/>
</dbReference>